<evidence type="ECO:0000313" key="3">
    <source>
        <dbReference type="Proteomes" id="UP001215598"/>
    </source>
</evidence>
<reference evidence="2" key="1">
    <citation type="submission" date="2023-03" db="EMBL/GenBank/DDBJ databases">
        <title>Massive genome expansion in bonnet fungi (Mycena s.s.) driven by repeated elements and novel gene families across ecological guilds.</title>
        <authorList>
            <consortium name="Lawrence Berkeley National Laboratory"/>
            <person name="Harder C.B."/>
            <person name="Miyauchi S."/>
            <person name="Viragh M."/>
            <person name="Kuo A."/>
            <person name="Thoen E."/>
            <person name="Andreopoulos B."/>
            <person name="Lu D."/>
            <person name="Skrede I."/>
            <person name="Drula E."/>
            <person name="Henrissat B."/>
            <person name="Morin E."/>
            <person name="Kohler A."/>
            <person name="Barry K."/>
            <person name="LaButti K."/>
            <person name="Morin E."/>
            <person name="Salamov A."/>
            <person name="Lipzen A."/>
            <person name="Mereny Z."/>
            <person name="Hegedus B."/>
            <person name="Baldrian P."/>
            <person name="Stursova M."/>
            <person name="Weitz H."/>
            <person name="Taylor A."/>
            <person name="Grigoriev I.V."/>
            <person name="Nagy L.G."/>
            <person name="Martin F."/>
            <person name="Kauserud H."/>
        </authorList>
    </citation>
    <scope>NUCLEOTIDE SEQUENCE</scope>
    <source>
        <strain evidence="2">CBHHK182m</strain>
    </source>
</reference>
<feature type="region of interest" description="Disordered" evidence="1">
    <location>
        <begin position="166"/>
        <end position="187"/>
    </location>
</feature>
<evidence type="ECO:0000313" key="2">
    <source>
        <dbReference type="EMBL" id="KAJ7749921.1"/>
    </source>
</evidence>
<comment type="caution">
    <text evidence="2">The sequence shown here is derived from an EMBL/GenBank/DDBJ whole genome shotgun (WGS) entry which is preliminary data.</text>
</comment>
<feature type="compositionally biased region" description="Basic and acidic residues" evidence="1">
    <location>
        <begin position="170"/>
        <end position="187"/>
    </location>
</feature>
<dbReference type="AlphaFoldDB" id="A0AAD7N8C0"/>
<name>A0AAD7N8C0_9AGAR</name>
<protein>
    <submittedName>
        <fullName evidence="2">Uncharacterized protein</fullName>
    </submittedName>
</protein>
<dbReference type="Proteomes" id="UP001215598">
    <property type="component" value="Unassembled WGS sequence"/>
</dbReference>
<organism evidence="2 3">
    <name type="scientific">Mycena metata</name>
    <dbReference type="NCBI Taxonomy" id="1033252"/>
    <lineage>
        <taxon>Eukaryota</taxon>
        <taxon>Fungi</taxon>
        <taxon>Dikarya</taxon>
        <taxon>Basidiomycota</taxon>
        <taxon>Agaricomycotina</taxon>
        <taxon>Agaricomycetes</taxon>
        <taxon>Agaricomycetidae</taxon>
        <taxon>Agaricales</taxon>
        <taxon>Marasmiineae</taxon>
        <taxon>Mycenaceae</taxon>
        <taxon>Mycena</taxon>
    </lineage>
</organism>
<evidence type="ECO:0000256" key="1">
    <source>
        <dbReference type="SAM" id="MobiDB-lite"/>
    </source>
</evidence>
<dbReference type="EMBL" id="JARKIB010000067">
    <property type="protein sequence ID" value="KAJ7749921.1"/>
    <property type="molecule type" value="Genomic_DNA"/>
</dbReference>
<sequence length="437" mass="48267">MDPKDLDLSPDPLNDKIRIILEELGPGSLTIDQVATLNQMRGALTTGRDRLFAATAIVIDNQQETLLSHEVLLVAGNVKALRDLGMSEVLLGQILLSAAKARTQNLSRPTLPTVQVTTPAPVTSDIGAAANAMLTPCRQGESLEEYGRRAESTLLRTERTATAFVPPPGLEERIHNDRPTENRPATHFEDVGSISSALHRKSSFKTQSPGNTISQGNSVSHTGYLMAADGSAEQVNVFEAFSQETDEHIIDIVERALGEVLNLPSRIRAPKLDTPSKFTGTDNHLAYMRWIETLVGWMRTMLYGGSDPDTDSFRVSVLKNLLHGVTLQWYIDFVELAALPVDFTGVLCGLHHRFITTATAHHTLRDFDLIKYNPHVISVHADFFFPDNRFRLHSKPLPIVLPSPLRTLHQPPARLSPTPNDHGPTHPTYLGTRVFTR</sequence>
<proteinExistence type="predicted"/>
<keyword evidence="3" id="KW-1185">Reference proteome</keyword>
<accession>A0AAD7N8C0</accession>
<feature type="region of interest" description="Disordered" evidence="1">
    <location>
        <begin position="414"/>
        <end position="437"/>
    </location>
</feature>
<gene>
    <name evidence="2" type="ORF">B0H16DRAFT_1724809</name>
</gene>